<protein>
    <submittedName>
        <fullName evidence="2">DNA binding domain protein, excisionase family</fullName>
    </submittedName>
</protein>
<evidence type="ECO:0000313" key="2">
    <source>
        <dbReference type="EMBL" id="SLM18283.1"/>
    </source>
</evidence>
<proteinExistence type="predicted"/>
<reference evidence="2" key="1">
    <citation type="submission" date="2017-02" db="EMBL/GenBank/DDBJ databases">
        <authorList>
            <person name="Regsiter A."/>
            <person name="William W."/>
        </authorList>
    </citation>
    <scope>NUCLEOTIDE SEQUENCE</scope>
    <source>
        <strain evidence="2">BdmA 4</strain>
    </source>
</reference>
<dbReference type="AlphaFoldDB" id="A0A3P3XR02"/>
<dbReference type="GO" id="GO:0003677">
    <property type="term" value="F:DNA binding"/>
    <property type="evidence" value="ECO:0007669"/>
    <property type="project" value="InterPro"/>
</dbReference>
<accession>A0A3P3XR02</accession>
<dbReference type="Pfam" id="PF12728">
    <property type="entry name" value="HTH_17"/>
    <property type="match status" value="1"/>
</dbReference>
<evidence type="ECO:0000259" key="1">
    <source>
        <dbReference type="Pfam" id="PF12728"/>
    </source>
</evidence>
<dbReference type="InterPro" id="IPR041657">
    <property type="entry name" value="HTH_17"/>
</dbReference>
<gene>
    <name evidence="2" type="ORF">SPIRO4BDMA_40855</name>
</gene>
<feature type="domain" description="Helix-turn-helix" evidence="1">
    <location>
        <begin position="4"/>
        <end position="54"/>
    </location>
</feature>
<organism evidence="2">
    <name type="scientific">uncultured spirochete</name>
    <dbReference type="NCBI Taxonomy" id="156406"/>
    <lineage>
        <taxon>Bacteria</taxon>
        <taxon>Pseudomonadati</taxon>
        <taxon>Spirochaetota</taxon>
        <taxon>Spirochaetia</taxon>
        <taxon>Spirochaetales</taxon>
        <taxon>environmental samples</taxon>
    </lineage>
</organism>
<sequence length="75" mass="8744">MTEFLSVEEVAALLKTTRGYVYKLVCERRLPCYKPNGGRLLFDPVEIEEFIRSGRRSTHRELSDRATAILNSRRK</sequence>
<name>A0A3P3XR02_9SPIR</name>
<dbReference type="EMBL" id="FWDO01000004">
    <property type="protein sequence ID" value="SLM18283.1"/>
    <property type="molecule type" value="Genomic_DNA"/>
</dbReference>
<dbReference type="InterPro" id="IPR010093">
    <property type="entry name" value="SinI_DNA-bd"/>
</dbReference>
<dbReference type="NCBIfam" id="TIGR01764">
    <property type="entry name" value="excise"/>
    <property type="match status" value="1"/>
</dbReference>